<dbReference type="CDD" id="cd03786">
    <property type="entry name" value="GTB_UDP-GlcNAc_2-Epimerase"/>
    <property type="match status" value="1"/>
</dbReference>
<keyword evidence="4" id="KW-1185">Reference proteome</keyword>
<evidence type="ECO:0000313" key="3">
    <source>
        <dbReference type="EMBL" id="MFC6661689.1"/>
    </source>
</evidence>
<dbReference type="Gene3D" id="3.40.50.2000">
    <property type="entry name" value="Glycogen Phosphorylase B"/>
    <property type="match status" value="2"/>
</dbReference>
<dbReference type="PANTHER" id="PTHR43174">
    <property type="entry name" value="UDP-N-ACETYLGLUCOSAMINE 2-EPIMERASE"/>
    <property type="match status" value="1"/>
</dbReference>
<sequence>MSSIVTVLGTRPQLIKASMVSRALQQAGIEEILVETGQHYDDAMSSVFFRELGLPAPAHALKIGSGTHGDQTGRMLSEIEQVLLQRRPDVVLVYGDTNSTLAGALAASKLHIRVAHIEAGLRSFNRRMPEEINRVLTDHLSSQLFAPTEQARANLQAEGITQGVAVVGDVMQDVANFFGQHPTAVLSQQGLKASGYVLATIHRAENTDDPRRLQVIVEALRALAREEPVVFPVHPRTRAALERLQWHAALENILLLPPQGYLDMVTLEQGARVIVTDSGGVQKEAYFHRVPCITLRDETEWTETVATGWNTLLPPQDASAIVAAVRQAQAGQHSEGIYGDGHAAETIARALAAQLG</sequence>
<dbReference type="InterPro" id="IPR003331">
    <property type="entry name" value="UDP_GlcNAc_Epimerase_2_dom"/>
</dbReference>
<name>A0ABW1ZLA6_9DEIO</name>
<proteinExistence type="inferred from homology"/>
<dbReference type="InterPro" id="IPR029767">
    <property type="entry name" value="WecB-like"/>
</dbReference>
<reference evidence="4" key="1">
    <citation type="journal article" date="2019" name="Int. J. Syst. Evol. Microbiol.">
        <title>The Global Catalogue of Microorganisms (GCM) 10K type strain sequencing project: providing services to taxonomists for standard genome sequencing and annotation.</title>
        <authorList>
            <consortium name="The Broad Institute Genomics Platform"/>
            <consortium name="The Broad Institute Genome Sequencing Center for Infectious Disease"/>
            <person name="Wu L."/>
            <person name="Ma J."/>
        </authorList>
    </citation>
    <scope>NUCLEOTIDE SEQUENCE [LARGE SCALE GENOMIC DNA]</scope>
    <source>
        <strain evidence="4">CCUG 63830</strain>
    </source>
</reference>
<evidence type="ECO:0000313" key="4">
    <source>
        <dbReference type="Proteomes" id="UP001596317"/>
    </source>
</evidence>
<keyword evidence="1 3" id="KW-0413">Isomerase</keyword>
<evidence type="ECO:0000256" key="1">
    <source>
        <dbReference type="RuleBase" id="RU003513"/>
    </source>
</evidence>
<dbReference type="EMBL" id="JBHSWB010000001">
    <property type="protein sequence ID" value="MFC6661689.1"/>
    <property type="molecule type" value="Genomic_DNA"/>
</dbReference>
<dbReference type="SUPFAM" id="SSF53756">
    <property type="entry name" value="UDP-Glycosyltransferase/glycogen phosphorylase"/>
    <property type="match status" value="1"/>
</dbReference>
<dbReference type="Pfam" id="PF02350">
    <property type="entry name" value="Epimerase_2"/>
    <property type="match status" value="1"/>
</dbReference>
<accession>A0ABW1ZLA6</accession>
<gene>
    <name evidence="3" type="primary">wecB</name>
    <name evidence="3" type="ORF">ACFP90_16140</name>
</gene>
<comment type="caution">
    <text evidence="3">The sequence shown here is derived from an EMBL/GenBank/DDBJ whole genome shotgun (WGS) entry which is preliminary data.</text>
</comment>
<organism evidence="3 4">
    <name type="scientific">Deinococcus multiflagellatus</name>
    <dbReference type="NCBI Taxonomy" id="1656887"/>
    <lineage>
        <taxon>Bacteria</taxon>
        <taxon>Thermotogati</taxon>
        <taxon>Deinococcota</taxon>
        <taxon>Deinococci</taxon>
        <taxon>Deinococcales</taxon>
        <taxon>Deinococcaceae</taxon>
        <taxon>Deinococcus</taxon>
    </lineage>
</organism>
<dbReference type="EC" id="5.1.3.14" evidence="3"/>
<dbReference type="GO" id="GO:0008761">
    <property type="term" value="F:UDP-N-acetylglucosamine 2-epimerase activity"/>
    <property type="evidence" value="ECO:0007669"/>
    <property type="project" value="UniProtKB-EC"/>
</dbReference>
<protein>
    <submittedName>
        <fullName evidence="3">Non-hydrolyzing UDP-N-acetylglucosamine 2-epimerase</fullName>
        <ecNumber evidence="3">5.1.3.14</ecNumber>
    </submittedName>
</protein>
<comment type="similarity">
    <text evidence="1">Belongs to the UDP-N-acetylglucosamine 2-epimerase family.</text>
</comment>
<evidence type="ECO:0000259" key="2">
    <source>
        <dbReference type="Pfam" id="PF02350"/>
    </source>
</evidence>
<dbReference type="RefSeq" id="WP_224609012.1">
    <property type="nucleotide sequence ID" value="NZ_JAIQXV010000010.1"/>
</dbReference>
<dbReference type="Proteomes" id="UP001596317">
    <property type="component" value="Unassembled WGS sequence"/>
</dbReference>
<dbReference type="NCBIfam" id="TIGR00236">
    <property type="entry name" value="wecB"/>
    <property type="match status" value="1"/>
</dbReference>
<feature type="domain" description="UDP-N-acetylglucosamine 2-epimerase" evidence="2">
    <location>
        <begin position="24"/>
        <end position="351"/>
    </location>
</feature>
<dbReference type="PANTHER" id="PTHR43174:SF1">
    <property type="entry name" value="UDP-N-ACETYLGLUCOSAMINE 2-EPIMERASE"/>
    <property type="match status" value="1"/>
</dbReference>